<dbReference type="Proteomes" id="UP000282759">
    <property type="component" value="Unassembled WGS sequence"/>
</dbReference>
<dbReference type="AlphaFoldDB" id="A0A3S3TEK5"/>
<organism evidence="1 2">
    <name type="scientific">Mucilaginibacter limnophilus</name>
    <dbReference type="NCBI Taxonomy" id="1932778"/>
    <lineage>
        <taxon>Bacteria</taxon>
        <taxon>Pseudomonadati</taxon>
        <taxon>Bacteroidota</taxon>
        <taxon>Sphingobacteriia</taxon>
        <taxon>Sphingobacteriales</taxon>
        <taxon>Sphingobacteriaceae</taxon>
        <taxon>Mucilaginibacter</taxon>
    </lineage>
</organism>
<keyword evidence="2" id="KW-1185">Reference proteome</keyword>
<evidence type="ECO:0000313" key="2">
    <source>
        <dbReference type="Proteomes" id="UP000282759"/>
    </source>
</evidence>
<sequence length="73" mass="8302">MAIAIHKKYIYLIPLMTIEHAAYAQQNPALAKKIGSLFNEEKSFQFTAQAMSKRGMPEDSLKRQDSLEKAVFI</sequence>
<proteinExistence type="predicted"/>
<dbReference type="EMBL" id="SACK01000011">
    <property type="protein sequence ID" value="RVT97364.1"/>
    <property type="molecule type" value="Genomic_DNA"/>
</dbReference>
<name>A0A3S3TEK5_9SPHI</name>
<accession>A0A3S3TEK5</accession>
<reference evidence="1 2" key="1">
    <citation type="submission" date="2019-01" db="EMBL/GenBank/DDBJ databases">
        <authorList>
            <person name="Chen W.-M."/>
        </authorList>
    </citation>
    <scope>NUCLEOTIDE SEQUENCE [LARGE SCALE GENOMIC DNA]</scope>
    <source>
        <strain evidence="1 2">YBJ-36</strain>
    </source>
</reference>
<protein>
    <submittedName>
        <fullName evidence="1">Uncharacterized protein</fullName>
    </submittedName>
</protein>
<dbReference type="OrthoDB" id="1164858at2"/>
<evidence type="ECO:0000313" key="1">
    <source>
        <dbReference type="EMBL" id="RVT97364.1"/>
    </source>
</evidence>
<dbReference type="RefSeq" id="WP_127707888.1">
    <property type="nucleotide sequence ID" value="NZ_SACK01000011.1"/>
</dbReference>
<gene>
    <name evidence="1" type="ORF">EOD41_18895</name>
</gene>
<comment type="caution">
    <text evidence="1">The sequence shown here is derived from an EMBL/GenBank/DDBJ whole genome shotgun (WGS) entry which is preliminary data.</text>
</comment>